<keyword evidence="4" id="KW-0732">Signal</keyword>
<evidence type="ECO:0000313" key="7">
    <source>
        <dbReference type="Proteomes" id="UP000553776"/>
    </source>
</evidence>
<dbReference type="Pfam" id="PF00080">
    <property type="entry name" value="Sod_Cu"/>
    <property type="match status" value="1"/>
</dbReference>
<sequence>MNKIALTLCASSIGLLLLGTSPAAAHKETSPSPVKVKIINSKGEEVGAATLTPKAGAVEVHLEAKGLPPGVHGIHFHETGKCEKPDFKSAGAHLNPGHKQHGFNNPKGFHAGDLPNIQVKEDGTVVADIVSNQVTLEKGAPNSLLKPGGTALVIHEKADDYVTDPAGNSGDRIACGVIR</sequence>
<dbReference type="InterPro" id="IPR024134">
    <property type="entry name" value="SOD_Cu/Zn_/chaperone"/>
</dbReference>
<reference evidence="6 7" key="1">
    <citation type="submission" date="2020-08" db="EMBL/GenBank/DDBJ databases">
        <title>Cohnella phylogeny.</title>
        <authorList>
            <person name="Dunlap C."/>
        </authorList>
    </citation>
    <scope>NUCLEOTIDE SEQUENCE [LARGE SCALE GENOMIC DNA]</scope>
    <source>
        <strain evidence="6 7">DSM 25239</strain>
    </source>
</reference>
<dbReference type="InterPro" id="IPR001424">
    <property type="entry name" value="SOD_Cu_Zn_dom"/>
</dbReference>
<comment type="function">
    <text evidence="2">Destroys radicals which are normally produced within the cells and which are toxic to biological systems. May play a role in favoring mycobacterial survival in phagocytes.</text>
</comment>
<keyword evidence="7" id="KW-1185">Reference proteome</keyword>
<evidence type="ECO:0000259" key="5">
    <source>
        <dbReference type="Pfam" id="PF00080"/>
    </source>
</evidence>
<dbReference type="PANTHER" id="PTHR10003">
    <property type="entry name" value="SUPEROXIDE DISMUTASE CU-ZN -RELATED"/>
    <property type="match status" value="1"/>
</dbReference>
<feature type="chain" id="PRO_5032498821" description="Superoxide dismutase [Cu-Zn]" evidence="4">
    <location>
        <begin position="26"/>
        <end position="179"/>
    </location>
</feature>
<evidence type="ECO:0000313" key="6">
    <source>
        <dbReference type="EMBL" id="MBB6695612.1"/>
    </source>
</evidence>
<name>A0A841U7H1_9BACL</name>
<dbReference type="InterPro" id="IPR036423">
    <property type="entry name" value="SOD-like_Cu/Zn_dom_sf"/>
</dbReference>
<keyword evidence="3" id="KW-0862">Zinc</keyword>
<evidence type="ECO:0000256" key="4">
    <source>
        <dbReference type="SAM" id="SignalP"/>
    </source>
</evidence>
<dbReference type="AlphaFoldDB" id="A0A841U7H1"/>
<evidence type="ECO:0000256" key="3">
    <source>
        <dbReference type="RuleBase" id="RU000393"/>
    </source>
</evidence>
<dbReference type="GO" id="GO:0005507">
    <property type="term" value="F:copper ion binding"/>
    <property type="evidence" value="ECO:0007669"/>
    <property type="project" value="InterPro"/>
</dbReference>
<keyword evidence="3" id="KW-0479">Metal-binding</keyword>
<comment type="cofactor">
    <cofactor evidence="3">
        <name>Zn(2+)</name>
        <dbReference type="ChEBI" id="CHEBI:29105"/>
    </cofactor>
    <text evidence="3">Binds 1 zinc ion per subunit.</text>
</comment>
<keyword evidence="3" id="KW-0560">Oxidoreductase</keyword>
<protein>
    <recommendedName>
        <fullName evidence="3">Superoxide dismutase [Cu-Zn]</fullName>
        <ecNumber evidence="3">1.15.1.1</ecNumber>
    </recommendedName>
</protein>
<dbReference type="RefSeq" id="WP_185139555.1">
    <property type="nucleotide sequence ID" value="NZ_BORM01000010.1"/>
</dbReference>
<dbReference type="InterPro" id="IPR018152">
    <property type="entry name" value="SOD_Cu/Zn_BS"/>
</dbReference>
<dbReference type="GO" id="GO:0004784">
    <property type="term" value="F:superoxide dismutase activity"/>
    <property type="evidence" value="ECO:0007669"/>
    <property type="project" value="UniProtKB-EC"/>
</dbReference>
<keyword evidence="3" id="KW-0186">Copper</keyword>
<comment type="cofactor">
    <cofactor evidence="3">
        <name>Cu cation</name>
        <dbReference type="ChEBI" id="CHEBI:23378"/>
    </cofactor>
    <text evidence="3">Binds 1 copper ion per subunit.</text>
</comment>
<comment type="similarity">
    <text evidence="1 3">Belongs to the Cu-Zn superoxide dismutase family.</text>
</comment>
<dbReference type="Gene3D" id="2.60.40.200">
    <property type="entry name" value="Superoxide dismutase, copper/zinc binding domain"/>
    <property type="match status" value="1"/>
</dbReference>
<dbReference type="CDD" id="cd00305">
    <property type="entry name" value="Cu-Zn_Superoxide_Dismutase"/>
    <property type="match status" value="1"/>
</dbReference>
<gene>
    <name evidence="6" type="ORF">H7B90_29895</name>
</gene>
<dbReference type="EMBL" id="JACJVR010000130">
    <property type="protein sequence ID" value="MBB6695612.1"/>
    <property type="molecule type" value="Genomic_DNA"/>
</dbReference>
<comment type="catalytic activity">
    <reaction evidence="3">
        <text>2 superoxide + 2 H(+) = H2O2 + O2</text>
        <dbReference type="Rhea" id="RHEA:20696"/>
        <dbReference type="ChEBI" id="CHEBI:15378"/>
        <dbReference type="ChEBI" id="CHEBI:15379"/>
        <dbReference type="ChEBI" id="CHEBI:16240"/>
        <dbReference type="ChEBI" id="CHEBI:18421"/>
        <dbReference type="EC" id="1.15.1.1"/>
    </reaction>
</comment>
<evidence type="ECO:0000256" key="1">
    <source>
        <dbReference type="ARBA" id="ARBA00010457"/>
    </source>
</evidence>
<dbReference type="SUPFAM" id="SSF49329">
    <property type="entry name" value="Cu,Zn superoxide dismutase-like"/>
    <property type="match status" value="1"/>
</dbReference>
<dbReference type="Proteomes" id="UP000553776">
    <property type="component" value="Unassembled WGS sequence"/>
</dbReference>
<organism evidence="6 7">
    <name type="scientific">Cohnella xylanilytica</name>
    <dbReference type="NCBI Taxonomy" id="557555"/>
    <lineage>
        <taxon>Bacteria</taxon>
        <taxon>Bacillati</taxon>
        <taxon>Bacillota</taxon>
        <taxon>Bacilli</taxon>
        <taxon>Bacillales</taxon>
        <taxon>Paenibacillaceae</taxon>
        <taxon>Cohnella</taxon>
    </lineage>
</organism>
<feature type="domain" description="Superoxide dismutase copper/zinc binding" evidence="5">
    <location>
        <begin position="47"/>
        <end position="178"/>
    </location>
</feature>
<dbReference type="PROSITE" id="PS00332">
    <property type="entry name" value="SOD_CU_ZN_2"/>
    <property type="match status" value="1"/>
</dbReference>
<evidence type="ECO:0000256" key="2">
    <source>
        <dbReference type="ARBA" id="ARBA00024900"/>
    </source>
</evidence>
<comment type="caution">
    <text evidence="6">The sequence shown here is derived from an EMBL/GenBank/DDBJ whole genome shotgun (WGS) entry which is preliminary data.</text>
</comment>
<accession>A0A841U7H1</accession>
<proteinExistence type="inferred from homology"/>
<dbReference type="EC" id="1.15.1.1" evidence="3"/>
<feature type="signal peptide" evidence="4">
    <location>
        <begin position="1"/>
        <end position="25"/>
    </location>
</feature>